<dbReference type="Gene3D" id="3.90.1590.10">
    <property type="entry name" value="glutathione-dependent formaldehyde- activating enzyme (gfa)"/>
    <property type="match status" value="1"/>
</dbReference>
<sequence>MASVQIQAYKPVVGTCLCGSVSVTILDEEWSSTQTRGHLCHCRNCQKASGSVVAANLIIEESRVDISDKSGTLKTYNDLDTSSGRPVIRTFCGVDGR</sequence>
<keyword evidence="7" id="KW-1185">Reference proteome</keyword>
<keyword evidence="4" id="KW-0456">Lyase</keyword>
<evidence type="ECO:0000259" key="5">
    <source>
        <dbReference type="PROSITE" id="PS51891"/>
    </source>
</evidence>
<dbReference type="GO" id="GO:0046872">
    <property type="term" value="F:metal ion binding"/>
    <property type="evidence" value="ECO:0007669"/>
    <property type="project" value="UniProtKB-KW"/>
</dbReference>
<dbReference type="InterPro" id="IPR011057">
    <property type="entry name" value="Mss4-like_sf"/>
</dbReference>
<feature type="domain" description="CENP-V/GFA" evidence="5">
    <location>
        <begin position="12"/>
        <end position="97"/>
    </location>
</feature>
<organism evidence="6 7">
    <name type="scientific">Hirsutella rhossiliensis</name>
    <dbReference type="NCBI Taxonomy" id="111463"/>
    <lineage>
        <taxon>Eukaryota</taxon>
        <taxon>Fungi</taxon>
        <taxon>Dikarya</taxon>
        <taxon>Ascomycota</taxon>
        <taxon>Pezizomycotina</taxon>
        <taxon>Sordariomycetes</taxon>
        <taxon>Hypocreomycetidae</taxon>
        <taxon>Hypocreales</taxon>
        <taxon>Ophiocordycipitaceae</taxon>
        <taxon>Hirsutella</taxon>
    </lineage>
</organism>
<gene>
    <name evidence="6" type="ORF">HRG_11327</name>
</gene>
<evidence type="ECO:0000256" key="1">
    <source>
        <dbReference type="ARBA" id="ARBA00005495"/>
    </source>
</evidence>
<evidence type="ECO:0000313" key="7">
    <source>
        <dbReference type="Proteomes" id="UP000824596"/>
    </source>
</evidence>
<protein>
    <submittedName>
        <fullName evidence="6">Glutathione-dependent formaldehyde-activating enzyme domain-containing protein</fullName>
    </submittedName>
</protein>
<evidence type="ECO:0000256" key="2">
    <source>
        <dbReference type="ARBA" id="ARBA00022723"/>
    </source>
</evidence>
<evidence type="ECO:0000256" key="4">
    <source>
        <dbReference type="ARBA" id="ARBA00023239"/>
    </source>
</evidence>
<evidence type="ECO:0000256" key="3">
    <source>
        <dbReference type="ARBA" id="ARBA00022833"/>
    </source>
</evidence>
<comment type="similarity">
    <text evidence="1">Belongs to the Gfa family.</text>
</comment>
<dbReference type="InterPro" id="IPR006913">
    <property type="entry name" value="CENP-V/GFA"/>
</dbReference>
<dbReference type="GO" id="GO:0016846">
    <property type="term" value="F:carbon-sulfur lyase activity"/>
    <property type="evidence" value="ECO:0007669"/>
    <property type="project" value="InterPro"/>
</dbReference>
<dbReference type="AlphaFoldDB" id="A0A9P8SDN9"/>
<evidence type="ECO:0000313" key="6">
    <source>
        <dbReference type="EMBL" id="KAH0957545.1"/>
    </source>
</evidence>
<dbReference type="EMBL" id="JAIZPD010000020">
    <property type="protein sequence ID" value="KAH0957545.1"/>
    <property type="molecule type" value="Genomic_DNA"/>
</dbReference>
<keyword evidence="3" id="KW-0862">Zinc</keyword>
<dbReference type="Proteomes" id="UP000824596">
    <property type="component" value="Unassembled WGS sequence"/>
</dbReference>
<dbReference type="RefSeq" id="XP_044715059.1">
    <property type="nucleotide sequence ID" value="XM_044869797.1"/>
</dbReference>
<reference evidence="6" key="1">
    <citation type="submission" date="2021-09" db="EMBL/GenBank/DDBJ databases">
        <title>A high-quality genome of the endoparasitic fungus Hirsutella rhossiliensis with a comparison of Hirsutella genomes reveals transposable elements contributing to genome size variation.</title>
        <authorList>
            <person name="Lin R."/>
            <person name="Jiao Y."/>
            <person name="Sun X."/>
            <person name="Ling J."/>
            <person name="Xie B."/>
            <person name="Cheng X."/>
        </authorList>
    </citation>
    <scope>NUCLEOTIDE SEQUENCE</scope>
    <source>
        <strain evidence="6">HR02</strain>
    </source>
</reference>
<proteinExistence type="inferred from homology"/>
<name>A0A9P8SDN9_9HYPO</name>
<dbReference type="SUPFAM" id="SSF51316">
    <property type="entry name" value="Mss4-like"/>
    <property type="match status" value="1"/>
</dbReference>
<comment type="caution">
    <text evidence="6">The sequence shown here is derived from an EMBL/GenBank/DDBJ whole genome shotgun (WGS) entry which is preliminary data.</text>
</comment>
<accession>A0A9P8SDN9</accession>
<dbReference type="PANTHER" id="PTHR33337:SF43">
    <property type="entry name" value="CENP-V_GFA DOMAIN-CONTAINING PROTEIN"/>
    <property type="match status" value="1"/>
</dbReference>
<dbReference type="OrthoDB" id="9985472at2759"/>
<keyword evidence="2" id="KW-0479">Metal-binding</keyword>
<dbReference type="Pfam" id="PF04828">
    <property type="entry name" value="GFA"/>
    <property type="match status" value="1"/>
</dbReference>
<dbReference type="PROSITE" id="PS51891">
    <property type="entry name" value="CENP_V_GFA"/>
    <property type="match status" value="1"/>
</dbReference>
<dbReference type="PANTHER" id="PTHR33337">
    <property type="entry name" value="GFA DOMAIN-CONTAINING PROTEIN"/>
    <property type="match status" value="1"/>
</dbReference>
<dbReference type="GeneID" id="68360455"/>